<dbReference type="InterPro" id="IPR001387">
    <property type="entry name" value="Cro/C1-type_HTH"/>
</dbReference>
<evidence type="ECO:0000259" key="4">
    <source>
        <dbReference type="PROSITE" id="PS50932"/>
    </source>
</evidence>
<dbReference type="PROSITE" id="PS50943">
    <property type="entry name" value="HTH_CROC1"/>
    <property type="match status" value="1"/>
</dbReference>
<dbReference type="EMBL" id="JACBZO010000001">
    <property type="protein sequence ID" value="NYI40158.1"/>
    <property type="molecule type" value="Genomic_DNA"/>
</dbReference>
<dbReference type="InterPro" id="IPR010982">
    <property type="entry name" value="Lambda_DNA-bd_dom_sf"/>
</dbReference>
<accession>A0A7Y9Z8X4</accession>
<dbReference type="SUPFAM" id="SSF47413">
    <property type="entry name" value="lambda repressor-like DNA-binding domains"/>
    <property type="match status" value="1"/>
</dbReference>
<dbReference type="PROSITE" id="PS00356">
    <property type="entry name" value="HTH_LACI_1"/>
    <property type="match status" value="1"/>
</dbReference>
<proteinExistence type="predicted"/>
<evidence type="ECO:0000256" key="1">
    <source>
        <dbReference type="ARBA" id="ARBA00023015"/>
    </source>
</evidence>
<dbReference type="GO" id="GO:0000976">
    <property type="term" value="F:transcription cis-regulatory region binding"/>
    <property type="evidence" value="ECO:0007669"/>
    <property type="project" value="TreeGrafter"/>
</dbReference>
<dbReference type="PANTHER" id="PTHR30146:SF153">
    <property type="entry name" value="LACTOSE OPERON REPRESSOR"/>
    <property type="match status" value="1"/>
</dbReference>
<dbReference type="Gene3D" id="3.40.50.2300">
    <property type="match status" value="2"/>
</dbReference>
<dbReference type="PANTHER" id="PTHR30146">
    <property type="entry name" value="LACI-RELATED TRANSCRIPTIONAL REPRESSOR"/>
    <property type="match status" value="1"/>
</dbReference>
<keyword evidence="3" id="KW-0804">Transcription</keyword>
<feature type="domain" description="HTH cro/C1-type" evidence="5">
    <location>
        <begin position="3"/>
        <end position="32"/>
    </location>
</feature>
<dbReference type="Pfam" id="PF00356">
    <property type="entry name" value="LacI"/>
    <property type="match status" value="1"/>
</dbReference>
<evidence type="ECO:0000313" key="6">
    <source>
        <dbReference type="EMBL" id="NYI40158.1"/>
    </source>
</evidence>
<feature type="domain" description="HTH lacI-type" evidence="4">
    <location>
        <begin position="2"/>
        <end position="56"/>
    </location>
</feature>
<organism evidence="6 7">
    <name type="scientific">Demequina lutea</name>
    <dbReference type="NCBI Taxonomy" id="431489"/>
    <lineage>
        <taxon>Bacteria</taxon>
        <taxon>Bacillati</taxon>
        <taxon>Actinomycetota</taxon>
        <taxon>Actinomycetes</taxon>
        <taxon>Micrococcales</taxon>
        <taxon>Demequinaceae</taxon>
        <taxon>Demequina</taxon>
    </lineage>
</organism>
<name>A0A7Y9Z8X4_9MICO</name>
<dbReference type="CDD" id="cd01392">
    <property type="entry name" value="HTH_LacI"/>
    <property type="match status" value="1"/>
</dbReference>
<dbReference type="AlphaFoldDB" id="A0A7Y9Z8X4"/>
<dbReference type="RefSeq" id="WP_179397648.1">
    <property type="nucleotide sequence ID" value="NZ_BBRC01000004.1"/>
</dbReference>
<dbReference type="InterPro" id="IPR028082">
    <property type="entry name" value="Peripla_BP_I"/>
</dbReference>
<evidence type="ECO:0000256" key="2">
    <source>
        <dbReference type="ARBA" id="ARBA00023125"/>
    </source>
</evidence>
<dbReference type="Gene3D" id="1.10.260.40">
    <property type="entry name" value="lambda repressor-like DNA-binding domains"/>
    <property type="match status" value="1"/>
</dbReference>
<dbReference type="Pfam" id="PF13377">
    <property type="entry name" value="Peripla_BP_3"/>
    <property type="match status" value="1"/>
</dbReference>
<dbReference type="GO" id="GO:0003700">
    <property type="term" value="F:DNA-binding transcription factor activity"/>
    <property type="evidence" value="ECO:0007669"/>
    <property type="project" value="TreeGrafter"/>
</dbReference>
<protein>
    <submittedName>
        <fullName evidence="6">DNA-binding LacI/PurR family transcriptional regulator</fullName>
    </submittedName>
</protein>
<dbReference type="InterPro" id="IPR000843">
    <property type="entry name" value="HTH_LacI"/>
</dbReference>
<keyword evidence="2 6" id="KW-0238">DNA-binding</keyword>
<dbReference type="Proteomes" id="UP000547973">
    <property type="component" value="Unassembled WGS sequence"/>
</dbReference>
<dbReference type="SUPFAM" id="SSF53822">
    <property type="entry name" value="Periplasmic binding protein-like I"/>
    <property type="match status" value="1"/>
</dbReference>
<gene>
    <name evidence="6" type="ORF">BKA03_000277</name>
</gene>
<keyword evidence="1" id="KW-0805">Transcription regulation</keyword>
<evidence type="ECO:0000313" key="7">
    <source>
        <dbReference type="Proteomes" id="UP000547973"/>
    </source>
</evidence>
<evidence type="ECO:0000256" key="3">
    <source>
        <dbReference type="ARBA" id="ARBA00023163"/>
    </source>
</evidence>
<dbReference type="SMART" id="SM00354">
    <property type="entry name" value="HTH_LACI"/>
    <property type="match status" value="1"/>
</dbReference>
<dbReference type="InterPro" id="IPR046335">
    <property type="entry name" value="LacI/GalR-like_sensor"/>
</dbReference>
<keyword evidence="7" id="KW-1185">Reference proteome</keyword>
<reference evidence="6 7" key="1">
    <citation type="submission" date="2020-07" db="EMBL/GenBank/DDBJ databases">
        <title>Sequencing the genomes of 1000 actinobacteria strains.</title>
        <authorList>
            <person name="Klenk H.-P."/>
        </authorList>
    </citation>
    <scope>NUCLEOTIDE SEQUENCE [LARGE SCALE GENOMIC DNA]</scope>
    <source>
        <strain evidence="6 7">DSM 19970</strain>
    </source>
</reference>
<dbReference type="PROSITE" id="PS50932">
    <property type="entry name" value="HTH_LACI_2"/>
    <property type="match status" value="1"/>
</dbReference>
<evidence type="ECO:0000259" key="5">
    <source>
        <dbReference type="PROSITE" id="PS50943"/>
    </source>
</evidence>
<sequence length="341" mass="35720">MATIEDVARAAGVSISTVSYALSGKRSISSDTKRRVEDAAATLHYAPRASARALAANRTEILAVTAPLHADTDPTAHMAFAMEVTIAARTRDYDTLLLVQDDALSGMKRSANSALADGIIVLDVAAHDERAKLARSISCPTVFIGVPENTDGLVCVDLDFESSIRQSIDALVEAGHTRIALIGHTRETLARESNYPLRIQREFARYAAARGLDAVIVSPPSDEAADALEILFREQPGTTGIVLSTANAVALLLTAALADRGLAVPRDVSVIAAGMTPVLSRTPLPFDALPLDPALTCPVAVDILVGLIEGTRPSSAVTLVPPVYQSRGTVASAAVPSGQAR</sequence>
<comment type="caution">
    <text evidence="6">The sequence shown here is derived from an EMBL/GenBank/DDBJ whole genome shotgun (WGS) entry which is preliminary data.</text>
</comment>